<evidence type="ECO:0000256" key="2">
    <source>
        <dbReference type="ARBA" id="ARBA00034247"/>
    </source>
</evidence>
<name>A0ABS9D9M6_9ALTE</name>
<evidence type="ECO:0000259" key="4">
    <source>
        <dbReference type="PROSITE" id="PS50110"/>
    </source>
</evidence>
<dbReference type="InterPro" id="IPR050469">
    <property type="entry name" value="Diguanylate_Cyclase"/>
</dbReference>
<keyword evidence="6" id="KW-0548">Nucleotidyltransferase</keyword>
<dbReference type="SUPFAM" id="SSF52172">
    <property type="entry name" value="CheY-like"/>
    <property type="match status" value="1"/>
</dbReference>
<feature type="domain" description="Response regulatory" evidence="4">
    <location>
        <begin position="5"/>
        <end position="121"/>
    </location>
</feature>
<proteinExistence type="predicted"/>
<evidence type="ECO:0000313" key="7">
    <source>
        <dbReference type="Proteomes" id="UP001521137"/>
    </source>
</evidence>
<dbReference type="InterPro" id="IPR029787">
    <property type="entry name" value="Nucleotide_cyclase"/>
</dbReference>
<dbReference type="Gene3D" id="3.30.70.270">
    <property type="match status" value="1"/>
</dbReference>
<dbReference type="RefSeq" id="WP_235312661.1">
    <property type="nucleotide sequence ID" value="NZ_JAKGAS010000005.1"/>
</dbReference>
<gene>
    <name evidence="6" type="ORF">L0668_11310</name>
</gene>
<dbReference type="PROSITE" id="PS50887">
    <property type="entry name" value="GGDEF"/>
    <property type="match status" value="1"/>
</dbReference>
<keyword evidence="3" id="KW-0597">Phosphoprotein</keyword>
<dbReference type="NCBIfam" id="TIGR00254">
    <property type="entry name" value="GGDEF"/>
    <property type="match status" value="1"/>
</dbReference>
<dbReference type="Pfam" id="PF00990">
    <property type="entry name" value="GGDEF"/>
    <property type="match status" value="1"/>
</dbReference>
<evidence type="ECO:0000313" key="6">
    <source>
        <dbReference type="EMBL" id="MCF2948697.1"/>
    </source>
</evidence>
<dbReference type="PROSITE" id="PS50110">
    <property type="entry name" value="RESPONSE_REGULATORY"/>
    <property type="match status" value="1"/>
</dbReference>
<feature type="domain" description="GGDEF" evidence="5">
    <location>
        <begin position="164"/>
        <end position="299"/>
    </location>
</feature>
<accession>A0ABS9D9M6</accession>
<dbReference type="PANTHER" id="PTHR45138:SF9">
    <property type="entry name" value="DIGUANYLATE CYCLASE DGCM-RELATED"/>
    <property type="match status" value="1"/>
</dbReference>
<dbReference type="CDD" id="cd01949">
    <property type="entry name" value="GGDEF"/>
    <property type="match status" value="1"/>
</dbReference>
<keyword evidence="7" id="KW-1185">Reference proteome</keyword>
<dbReference type="GO" id="GO:0052621">
    <property type="term" value="F:diguanylate cyclase activity"/>
    <property type="evidence" value="ECO:0007669"/>
    <property type="project" value="UniProtKB-EC"/>
</dbReference>
<protein>
    <recommendedName>
        <fullName evidence="1">diguanylate cyclase</fullName>
        <ecNumber evidence="1">2.7.7.65</ecNumber>
    </recommendedName>
</protein>
<evidence type="ECO:0000256" key="1">
    <source>
        <dbReference type="ARBA" id="ARBA00012528"/>
    </source>
</evidence>
<dbReference type="Proteomes" id="UP001521137">
    <property type="component" value="Unassembled WGS sequence"/>
</dbReference>
<dbReference type="SMART" id="SM00448">
    <property type="entry name" value="REC"/>
    <property type="match status" value="1"/>
</dbReference>
<dbReference type="Pfam" id="PF00072">
    <property type="entry name" value="Response_reg"/>
    <property type="match status" value="1"/>
</dbReference>
<comment type="caution">
    <text evidence="6">The sequence shown here is derived from an EMBL/GenBank/DDBJ whole genome shotgun (WGS) entry which is preliminary data.</text>
</comment>
<dbReference type="Gene3D" id="3.40.50.2300">
    <property type="match status" value="1"/>
</dbReference>
<feature type="modified residue" description="4-aspartylphosphate" evidence="3">
    <location>
        <position position="54"/>
    </location>
</feature>
<keyword evidence="6" id="KW-0808">Transferase</keyword>
<dbReference type="InterPro" id="IPR001789">
    <property type="entry name" value="Sig_transdc_resp-reg_receiver"/>
</dbReference>
<evidence type="ECO:0000259" key="5">
    <source>
        <dbReference type="PROSITE" id="PS50887"/>
    </source>
</evidence>
<dbReference type="EMBL" id="JAKGAS010000005">
    <property type="protein sequence ID" value="MCF2948697.1"/>
    <property type="molecule type" value="Genomic_DNA"/>
</dbReference>
<dbReference type="EC" id="2.7.7.65" evidence="1"/>
<dbReference type="SUPFAM" id="SSF55073">
    <property type="entry name" value="Nucleotide cyclase"/>
    <property type="match status" value="1"/>
</dbReference>
<dbReference type="InterPro" id="IPR011006">
    <property type="entry name" value="CheY-like_superfamily"/>
</dbReference>
<comment type="catalytic activity">
    <reaction evidence="2">
        <text>2 GTP = 3',3'-c-di-GMP + 2 diphosphate</text>
        <dbReference type="Rhea" id="RHEA:24898"/>
        <dbReference type="ChEBI" id="CHEBI:33019"/>
        <dbReference type="ChEBI" id="CHEBI:37565"/>
        <dbReference type="ChEBI" id="CHEBI:58805"/>
        <dbReference type="EC" id="2.7.7.65"/>
    </reaction>
</comment>
<dbReference type="InterPro" id="IPR000160">
    <property type="entry name" value="GGDEF_dom"/>
</dbReference>
<reference evidence="6 7" key="1">
    <citation type="submission" date="2022-01" db="EMBL/GenBank/DDBJ databases">
        <title>Paraglaciecola sp. G1-23.</title>
        <authorList>
            <person name="Jin M.S."/>
            <person name="Han D.M."/>
            <person name="Kim H.M."/>
            <person name="Jeon C.O."/>
        </authorList>
    </citation>
    <scope>NUCLEOTIDE SEQUENCE [LARGE SCALE GENOMIC DNA]</scope>
    <source>
        <strain evidence="6 7">G1-23</strain>
    </source>
</reference>
<evidence type="ECO:0000256" key="3">
    <source>
        <dbReference type="PROSITE-ProRule" id="PRU00169"/>
    </source>
</evidence>
<sequence>MTKFSVLVIDDNITTVKLIADALSPEFDVSFATSAEQGLKLAIENPTVDVIILDIMLPDMDGYQVCKKLKSNSITQKIPVLFATALDQTADQQKGFELGAVDYITKPIEIPILRARATTHARLHRHIQNLEHLAATDPLTSCANRRTFNDVFSLEWKRSIRTKESLSMLMIDVDDFKQFNDNYGHGKGDECLVTVSRIIANAATRPGDLVSRYGGEEFAVVMPDTDIAGAEKIAQEIINNIIKAKIPHLYSSIEKYVTVSIGVSCISPIASINKELLIEQADKAMYQAKADGKNKFFSV</sequence>
<organism evidence="6 7">
    <name type="scientific">Paraglaciecola algarum</name>
    <dbReference type="NCBI Taxonomy" id="3050085"/>
    <lineage>
        <taxon>Bacteria</taxon>
        <taxon>Pseudomonadati</taxon>
        <taxon>Pseudomonadota</taxon>
        <taxon>Gammaproteobacteria</taxon>
        <taxon>Alteromonadales</taxon>
        <taxon>Alteromonadaceae</taxon>
        <taxon>Paraglaciecola</taxon>
    </lineage>
</organism>
<dbReference type="SMART" id="SM00267">
    <property type="entry name" value="GGDEF"/>
    <property type="match status" value="1"/>
</dbReference>
<dbReference type="InterPro" id="IPR043128">
    <property type="entry name" value="Rev_trsase/Diguanyl_cyclase"/>
</dbReference>
<dbReference type="PANTHER" id="PTHR45138">
    <property type="entry name" value="REGULATORY COMPONENTS OF SENSORY TRANSDUCTION SYSTEM"/>
    <property type="match status" value="1"/>
</dbReference>